<evidence type="ECO:0008006" key="4">
    <source>
        <dbReference type="Google" id="ProtNLM"/>
    </source>
</evidence>
<dbReference type="InterPro" id="IPR011010">
    <property type="entry name" value="DNA_brk_join_enz"/>
</dbReference>
<accession>A0A387FZ37</accession>
<dbReference type="GO" id="GO:0015074">
    <property type="term" value="P:DNA integration"/>
    <property type="evidence" value="ECO:0007669"/>
    <property type="project" value="InterPro"/>
</dbReference>
<dbReference type="GO" id="GO:0006310">
    <property type="term" value="P:DNA recombination"/>
    <property type="evidence" value="ECO:0007669"/>
    <property type="project" value="UniProtKB-KW"/>
</dbReference>
<protein>
    <recommendedName>
        <fullName evidence="4">Tyr recombinase domain-containing protein</fullName>
    </recommendedName>
</protein>
<dbReference type="InterPro" id="IPR013762">
    <property type="entry name" value="Integrase-like_cat_sf"/>
</dbReference>
<sequence length="106" mass="12233">MKRFPNGFDRYRRDNGGEAVSVAARKFLSKYPEKTFYSFRHRLADLLRNSGCEDRLANAILGHKQNVIGMHYGTGYTLKNKYDALAEAHKNGKAHLKERQEKYAKP</sequence>
<dbReference type="GO" id="GO:0003677">
    <property type="term" value="F:DNA binding"/>
    <property type="evidence" value="ECO:0007669"/>
    <property type="project" value="InterPro"/>
</dbReference>
<name>A0A387FZ37_9HYPH</name>
<dbReference type="OrthoDB" id="9784724at2"/>
<dbReference type="SUPFAM" id="SSF56349">
    <property type="entry name" value="DNA breaking-rejoining enzymes"/>
    <property type="match status" value="1"/>
</dbReference>
<keyword evidence="1" id="KW-0233">DNA recombination</keyword>
<dbReference type="Proteomes" id="UP000282195">
    <property type="component" value="Chromosome"/>
</dbReference>
<keyword evidence="3" id="KW-1185">Reference proteome</keyword>
<gene>
    <name evidence="2" type="ORF">CCGE525_21790</name>
</gene>
<evidence type="ECO:0000256" key="1">
    <source>
        <dbReference type="ARBA" id="ARBA00023172"/>
    </source>
</evidence>
<dbReference type="Gene3D" id="1.10.443.10">
    <property type="entry name" value="Intergrase catalytic core"/>
    <property type="match status" value="1"/>
</dbReference>
<proteinExistence type="predicted"/>
<reference evidence="2 3" key="1">
    <citation type="submission" date="2018-10" db="EMBL/GenBank/DDBJ databases">
        <title>Rhizobium etli, R. leguminosarum and a new Rhizobium genospecies from Phaseolus dumosus.</title>
        <authorList>
            <person name="Ramirez-Puebla S.T."/>
            <person name="Rogel-Hernandez M.A."/>
            <person name="Guerrero G."/>
            <person name="Ormeno-Orrillo E."/>
            <person name="Martinez-Romero J.C."/>
            <person name="Negrete-Yankelevich S."/>
            <person name="Martinez-Romero E."/>
        </authorList>
    </citation>
    <scope>NUCLEOTIDE SEQUENCE [LARGE SCALE GENOMIC DNA]</scope>
    <source>
        <strain evidence="2 3">CCGE525</strain>
    </source>
</reference>
<organism evidence="2 3">
    <name type="scientific">Rhizobium jaguaris</name>
    <dbReference type="NCBI Taxonomy" id="1312183"/>
    <lineage>
        <taxon>Bacteria</taxon>
        <taxon>Pseudomonadati</taxon>
        <taxon>Pseudomonadota</taxon>
        <taxon>Alphaproteobacteria</taxon>
        <taxon>Hyphomicrobiales</taxon>
        <taxon>Rhizobiaceae</taxon>
        <taxon>Rhizobium/Agrobacterium group</taxon>
        <taxon>Rhizobium</taxon>
    </lineage>
</organism>
<evidence type="ECO:0000313" key="3">
    <source>
        <dbReference type="Proteomes" id="UP000282195"/>
    </source>
</evidence>
<dbReference type="KEGG" id="rjg:CCGE525_21790"/>
<evidence type="ECO:0000313" key="2">
    <source>
        <dbReference type="EMBL" id="AYG61151.1"/>
    </source>
</evidence>
<dbReference type="AlphaFoldDB" id="A0A387FZ37"/>
<dbReference type="EMBL" id="CP032694">
    <property type="protein sequence ID" value="AYG61151.1"/>
    <property type="molecule type" value="Genomic_DNA"/>
</dbReference>